<proteinExistence type="predicted"/>
<feature type="transmembrane region" description="Helical" evidence="1">
    <location>
        <begin position="21"/>
        <end position="42"/>
    </location>
</feature>
<dbReference type="AlphaFoldDB" id="A0A1F7WGG0"/>
<evidence type="ECO:0000313" key="2">
    <source>
        <dbReference type="EMBL" id="OGM01268.1"/>
    </source>
</evidence>
<feature type="transmembrane region" description="Helical" evidence="1">
    <location>
        <begin position="156"/>
        <end position="177"/>
    </location>
</feature>
<feature type="transmembrane region" description="Helical" evidence="1">
    <location>
        <begin position="189"/>
        <end position="206"/>
    </location>
</feature>
<keyword evidence="1" id="KW-0812">Transmembrane</keyword>
<name>A0A1F7WGG0_9BACT</name>
<feature type="transmembrane region" description="Helical" evidence="1">
    <location>
        <begin position="271"/>
        <end position="289"/>
    </location>
</feature>
<feature type="transmembrane region" description="Helical" evidence="1">
    <location>
        <begin position="131"/>
        <end position="149"/>
    </location>
</feature>
<evidence type="ECO:0000256" key="1">
    <source>
        <dbReference type="SAM" id="Phobius"/>
    </source>
</evidence>
<feature type="transmembrane region" description="Helical" evidence="1">
    <location>
        <begin position="92"/>
        <end position="125"/>
    </location>
</feature>
<organism evidence="2 3">
    <name type="scientific">Candidatus Uhrbacteria bacterium RIFOXYC2_FULL_47_19</name>
    <dbReference type="NCBI Taxonomy" id="1802424"/>
    <lineage>
        <taxon>Bacteria</taxon>
        <taxon>Candidatus Uhriibacteriota</taxon>
    </lineage>
</organism>
<keyword evidence="1" id="KW-0472">Membrane</keyword>
<feature type="transmembrane region" description="Helical" evidence="1">
    <location>
        <begin position="226"/>
        <end position="259"/>
    </location>
</feature>
<dbReference type="EMBL" id="MGFG01000010">
    <property type="protein sequence ID" value="OGM01268.1"/>
    <property type="molecule type" value="Genomic_DNA"/>
</dbReference>
<comment type="caution">
    <text evidence="2">The sequence shown here is derived from an EMBL/GenBank/DDBJ whole genome shotgun (WGS) entry which is preliminary data.</text>
</comment>
<accession>A0A1F7WGG0</accession>
<evidence type="ECO:0000313" key="3">
    <source>
        <dbReference type="Proteomes" id="UP000176988"/>
    </source>
</evidence>
<protein>
    <submittedName>
        <fullName evidence="2">Uncharacterized protein</fullName>
    </submittedName>
</protein>
<reference evidence="2 3" key="1">
    <citation type="journal article" date="2016" name="Nat. Commun.">
        <title>Thousands of microbial genomes shed light on interconnected biogeochemical processes in an aquifer system.</title>
        <authorList>
            <person name="Anantharaman K."/>
            <person name="Brown C.T."/>
            <person name="Hug L.A."/>
            <person name="Sharon I."/>
            <person name="Castelle C.J."/>
            <person name="Probst A.J."/>
            <person name="Thomas B.C."/>
            <person name="Singh A."/>
            <person name="Wilkins M.J."/>
            <person name="Karaoz U."/>
            <person name="Brodie E.L."/>
            <person name="Williams K.H."/>
            <person name="Hubbard S.S."/>
            <person name="Banfield J.F."/>
        </authorList>
    </citation>
    <scope>NUCLEOTIDE SEQUENCE [LARGE SCALE GENOMIC DNA]</scope>
</reference>
<dbReference type="Proteomes" id="UP000176988">
    <property type="component" value="Unassembled WGS sequence"/>
</dbReference>
<dbReference type="STRING" id="1802424.A2480_01955"/>
<feature type="transmembrane region" description="Helical" evidence="1">
    <location>
        <begin position="62"/>
        <end position="80"/>
    </location>
</feature>
<sequence>MPENDLNEDSIIAPTNGPSKGIIFWQSLICLLVMMCAAGVMVTASKSGVSLIGTSVSSQYSNWKILTTLVGVMALVFLTMNSVRSTKLLGTVMFLAIIFGLTFGVNVLFGPAIGTVVFCLAVVVYYSNPWVMLYDLVLCLGLAGICAAIGPAFQSWVLLLVLGLVAIYDVMIIYLSGRSVLFSHQLPPRRSFIYFFFPFYWSNFLVRVRKANRNVNDFGFRGIGELLLPTMFAASVMWHYGLAAAGSVMLGATLFLVLTHITTSWPRLTSILPPLALGSVIGYLTFFLII</sequence>
<gene>
    <name evidence="2" type="ORF">A2480_01955</name>
</gene>
<keyword evidence="1" id="KW-1133">Transmembrane helix</keyword>